<gene>
    <name evidence="4" type="ORF">BU14_0371s0031</name>
</gene>
<feature type="domain" description="DUF6570" evidence="3">
    <location>
        <begin position="372"/>
        <end position="504"/>
    </location>
</feature>
<feature type="region of interest" description="Disordered" evidence="1">
    <location>
        <begin position="128"/>
        <end position="157"/>
    </location>
</feature>
<accession>A0A1X6NX67</accession>
<dbReference type="Proteomes" id="UP000218209">
    <property type="component" value="Unassembled WGS sequence"/>
</dbReference>
<sequence>MSSNGGVRLRANGASLPGGVGSPSSDGKAAMVVEAAAFSAAAPVPSQSSDGGIGMAVKAAVAVVSAPVVSSSTDCGVGRAVEAARSLVACAQGSSSTEANVRTAVDAASLMVQQHRARALAVLESRRVASRARTRKRRMQQTDTQRAAERERNSNRMKAKRLAAKVAAEEAAEEAAASAAGARGRPRGRDTRARRQVFVRDHQAAPSELVSDDAGEEMDAELELAHMSEERATKVYERCRRALAYHGEGGELICIVCQLLTQVARTRMLPLRRLPLANMRCRLAPAADLPAALVAEYDLSSVVPELGGMMLSLLGVVTCKKTQGRLETRPWSGSDVDVSSACSDADASREASDPRFIMCKSCWRSLRRPGKSMPQMALANSNATGTLPDELAVATQTEINLMSLVCVKAGIVVLSGGQRKALKGHSYYYDVARTAAAEHLPRSVSDIGQDGLVRVVFAGPKTPAAVVAARKRFSARRRVVSDLLSFLKDNNRLYSSVAVDAAALSSLSAEHDGAVPDGIILGEESEAGPYVNVDVARARSDVAGATHGAHGGGAEEPSASLTMSSSGMINMAPAAEGERERRAFEGVFVVRRGGPLRAEHAYGTMAGCFPELFTFGRGGPDETRLVRMSLARWCRRQLMDGRRAFAQHPLFPLLAFDAVGRASMLSKGARHVRMRPQTHGPIAGVTVSELKEHLDRQTQERQACRRGERGMQEKRTMTRASILSNAVFATMSRFPGSNEQREMWRQEAYALCQRFGFPHVFLKVTPDDVNSLTVMYYAGAVGADVFFDDDVACLATRGQRFTVVSKDPVADARCGSLYGSCLAGTRKPARRLRLAVCLVS</sequence>
<reference evidence="4 5" key="1">
    <citation type="submission" date="2017-03" db="EMBL/GenBank/DDBJ databases">
        <title>WGS assembly of Porphyra umbilicalis.</title>
        <authorList>
            <person name="Brawley S.H."/>
            <person name="Blouin N.A."/>
            <person name="Ficko-Blean E."/>
            <person name="Wheeler G.L."/>
            <person name="Lohr M."/>
            <person name="Goodson H.V."/>
            <person name="Jenkins J.W."/>
            <person name="Blaby-Haas C.E."/>
            <person name="Helliwell K.E."/>
            <person name="Chan C."/>
            <person name="Marriage T."/>
            <person name="Bhattacharya D."/>
            <person name="Klein A.S."/>
            <person name="Badis Y."/>
            <person name="Brodie J."/>
            <person name="Cao Y."/>
            <person name="Collen J."/>
            <person name="Dittami S.M."/>
            <person name="Gachon C.M."/>
            <person name="Green B.R."/>
            <person name="Karpowicz S."/>
            <person name="Kim J.W."/>
            <person name="Kudahl U."/>
            <person name="Lin S."/>
            <person name="Michel G."/>
            <person name="Mittag M."/>
            <person name="Olson B.J."/>
            <person name="Pangilinan J."/>
            <person name="Peng Y."/>
            <person name="Qiu H."/>
            <person name="Shu S."/>
            <person name="Singer J.T."/>
            <person name="Smith A.G."/>
            <person name="Sprecher B.N."/>
            <person name="Wagner V."/>
            <person name="Wang W."/>
            <person name="Wang Z.-Y."/>
            <person name="Yan J."/>
            <person name="Yarish C."/>
            <person name="Zoeuner-Riek S."/>
            <person name="Zhuang Y."/>
            <person name="Zou Y."/>
            <person name="Lindquist E.A."/>
            <person name="Grimwood J."/>
            <person name="Barry K."/>
            <person name="Rokhsar D.S."/>
            <person name="Schmutz J."/>
            <person name="Stiller J.W."/>
            <person name="Grossman A.R."/>
            <person name="Prochnik S.E."/>
        </authorList>
    </citation>
    <scope>NUCLEOTIDE SEQUENCE [LARGE SCALE GENOMIC DNA]</scope>
    <source>
        <strain evidence="4">4086291</strain>
    </source>
</reference>
<dbReference type="InterPro" id="IPR046700">
    <property type="entry name" value="DUF6570"/>
</dbReference>
<evidence type="ECO:0000259" key="3">
    <source>
        <dbReference type="Pfam" id="PF20209"/>
    </source>
</evidence>
<feature type="compositionally biased region" description="Basic residues" evidence="1">
    <location>
        <begin position="128"/>
        <end position="139"/>
    </location>
</feature>
<evidence type="ECO:0000313" key="4">
    <source>
        <dbReference type="EMBL" id="OSX73198.1"/>
    </source>
</evidence>
<organism evidence="4 5">
    <name type="scientific">Porphyra umbilicalis</name>
    <name type="common">Purple laver</name>
    <name type="synonym">Red alga</name>
    <dbReference type="NCBI Taxonomy" id="2786"/>
    <lineage>
        <taxon>Eukaryota</taxon>
        <taxon>Rhodophyta</taxon>
        <taxon>Bangiophyceae</taxon>
        <taxon>Bangiales</taxon>
        <taxon>Bangiaceae</taxon>
        <taxon>Porphyra</taxon>
    </lineage>
</organism>
<proteinExistence type="predicted"/>
<feature type="domain" description="Helitron helicase-like" evidence="2">
    <location>
        <begin position="636"/>
        <end position="769"/>
    </location>
</feature>
<dbReference type="InterPro" id="IPR025476">
    <property type="entry name" value="Helitron_helicase-like"/>
</dbReference>
<name>A0A1X6NX67_PORUM</name>
<dbReference type="OrthoDB" id="3257061at2759"/>
<evidence type="ECO:0000259" key="2">
    <source>
        <dbReference type="Pfam" id="PF14214"/>
    </source>
</evidence>
<dbReference type="EMBL" id="KV919013">
    <property type="protein sequence ID" value="OSX73198.1"/>
    <property type="molecule type" value="Genomic_DNA"/>
</dbReference>
<feature type="region of interest" description="Disordered" evidence="1">
    <location>
        <begin position="1"/>
        <end position="23"/>
    </location>
</feature>
<evidence type="ECO:0000256" key="1">
    <source>
        <dbReference type="SAM" id="MobiDB-lite"/>
    </source>
</evidence>
<dbReference type="Pfam" id="PF14214">
    <property type="entry name" value="Helitron_like_N"/>
    <property type="match status" value="1"/>
</dbReference>
<keyword evidence="5" id="KW-1185">Reference proteome</keyword>
<protein>
    <submittedName>
        <fullName evidence="4">Uncharacterized protein</fullName>
    </submittedName>
</protein>
<dbReference type="Pfam" id="PF20209">
    <property type="entry name" value="DUF6570"/>
    <property type="match status" value="1"/>
</dbReference>
<evidence type="ECO:0000313" key="5">
    <source>
        <dbReference type="Proteomes" id="UP000218209"/>
    </source>
</evidence>
<dbReference type="AlphaFoldDB" id="A0A1X6NX67"/>